<keyword evidence="5" id="KW-0597">Phosphoprotein</keyword>
<dbReference type="InterPro" id="IPR008207">
    <property type="entry name" value="Sig_transdc_His_kin_Hpt_dom"/>
</dbReference>
<dbReference type="AlphaFoldDB" id="A0AAD8I803"/>
<protein>
    <recommendedName>
        <fullName evidence="6">Histidine-containing phosphotransfer protein</fullName>
    </recommendedName>
</protein>
<keyword evidence="3 6" id="KW-0902">Two-component regulatory system</keyword>
<evidence type="ECO:0000256" key="6">
    <source>
        <dbReference type="RuleBase" id="RU369004"/>
    </source>
</evidence>
<dbReference type="GO" id="GO:0000160">
    <property type="term" value="P:phosphorelay signal transduction system"/>
    <property type="evidence" value="ECO:0007669"/>
    <property type="project" value="UniProtKB-UniRule"/>
</dbReference>
<dbReference type="Proteomes" id="UP001237642">
    <property type="component" value="Unassembled WGS sequence"/>
</dbReference>
<dbReference type="FunFam" id="1.20.120.160:FF:000001">
    <property type="entry name" value="Histidine-containing phosphotransfer protein 1"/>
    <property type="match status" value="1"/>
</dbReference>
<evidence type="ECO:0000313" key="8">
    <source>
        <dbReference type="EMBL" id="KAK1380174.1"/>
    </source>
</evidence>
<dbReference type="GO" id="GO:0005634">
    <property type="term" value="C:nucleus"/>
    <property type="evidence" value="ECO:0007669"/>
    <property type="project" value="UniProtKB-SubCell"/>
</dbReference>
<feature type="modified residue" description="Phosphohistidine" evidence="5">
    <location>
        <position position="79"/>
    </location>
</feature>
<evidence type="ECO:0000256" key="3">
    <source>
        <dbReference type="ARBA" id="ARBA00023012"/>
    </source>
</evidence>
<dbReference type="GO" id="GO:0043424">
    <property type="term" value="F:protein histidine kinase binding"/>
    <property type="evidence" value="ECO:0007669"/>
    <property type="project" value="UniProtKB-UniRule"/>
</dbReference>
<evidence type="ECO:0000256" key="5">
    <source>
        <dbReference type="PROSITE-ProRule" id="PRU00110"/>
    </source>
</evidence>
<dbReference type="Gene3D" id="1.20.120.160">
    <property type="entry name" value="HPT domain"/>
    <property type="match status" value="1"/>
</dbReference>
<comment type="function">
    <text evidence="6">Functions as a two-component phosphorelay mediators between cytokinin sensor histidine kinases and response regulators (B-type ARRs). Plays an important role in propagating cytokinin signal transduction.</text>
</comment>
<comment type="caution">
    <text evidence="8">The sequence shown here is derived from an EMBL/GenBank/DDBJ whole genome shotgun (WGS) entry which is preliminary data.</text>
</comment>
<proteinExistence type="predicted"/>
<dbReference type="EMBL" id="JAUIZM010000006">
    <property type="protein sequence ID" value="KAK1380174.1"/>
    <property type="molecule type" value="Genomic_DNA"/>
</dbReference>
<dbReference type="PANTHER" id="PTHR28242:SF5">
    <property type="entry name" value="HISTIDINE-CONTAINING PHOSPHOTRANSFER PROTEIN 1"/>
    <property type="match status" value="1"/>
</dbReference>
<comment type="subcellular location">
    <subcellularLocation>
        <location evidence="6">Cytoplasm</location>
        <location evidence="6">Cytosol</location>
    </subcellularLocation>
    <subcellularLocation>
        <location evidence="6">Nucleus</location>
    </subcellularLocation>
</comment>
<reference evidence="8" key="1">
    <citation type="submission" date="2023-02" db="EMBL/GenBank/DDBJ databases">
        <title>Genome of toxic invasive species Heracleum sosnowskyi carries increased number of genes despite the absence of recent whole-genome duplications.</title>
        <authorList>
            <person name="Schelkunov M."/>
            <person name="Shtratnikova V."/>
            <person name="Makarenko M."/>
            <person name="Klepikova A."/>
            <person name="Omelchenko D."/>
            <person name="Novikova G."/>
            <person name="Obukhova E."/>
            <person name="Bogdanov V."/>
            <person name="Penin A."/>
            <person name="Logacheva M."/>
        </authorList>
    </citation>
    <scope>NUCLEOTIDE SEQUENCE</scope>
    <source>
        <strain evidence="8">Hsosn_3</strain>
        <tissue evidence="8">Leaf</tissue>
    </source>
</reference>
<dbReference type="CDD" id="cd00088">
    <property type="entry name" value="HPT"/>
    <property type="match status" value="1"/>
</dbReference>
<dbReference type="Pfam" id="PF01627">
    <property type="entry name" value="Hpt"/>
    <property type="match status" value="1"/>
</dbReference>
<comment type="domain">
    <text evidence="6">Histidine-containing phosphotransfer domain (HPt) contains an active histidine that mediates the phosphotransfer.</text>
</comment>
<evidence type="ECO:0000256" key="2">
    <source>
        <dbReference type="ARBA" id="ARBA00022864"/>
    </source>
</evidence>
<keyword evidence="2 6" id="KW-0932">Cytokinin signaling pathway</keyword>
<dbReference type="GO" id="GO:0005829">
    <property type="term" value="C:cytosol"/>
    <property type="evidence" value="ECO:0007669"/>
    <property type="project" value="UniProtKB-SubCell"/>
</dbReference>
<accession>A0AAD8I803</accession>
<dbReference type="InterPro" id="IPR036641">
    <property type="entry name" value="HPT_dom_sf"/>
</dbReference>
<reference evidence="8" key="2">
    <citation type="submission" date="2023-05" db="EMBL/GenBank/DDBJ databases">
        <authorList>
            <person name="Schelkunov M.I."/>
        </authorList>
    </citation>
    <scope>NUCLEOTIDE SEQUENCE</scope>
    <source>
        <strain evidence="8">Hsosn_3</strain>
        <tissue evidence="8">Leaf</tissue>
    </source>
</reference>
<evidence type="ECO:0000256" key="1">
    <source>
        <dbReference type="ARBA" id="ARBA00022490"/>
    </source>
</evidence>
<organism evidence="8 9">
    <name type="scientific">Heracleum sosnowskyi</name>
    <dbReference type="NCBI Taxonomy" id="360622"/>
    <lineage>
        <taxon>Eukaryota</taxon>
        <taxon>Viridiplantae</taxon>
        <taxon>Streptophyta</taxon>
        <taxon>Embryophyta</taxon>
        <taxon>Tracheophyta</taxon>
        <taxon>Spermatophyta</taxon>
        <taxon>Magnoliopsida</taxon>
        <taxon>eudicotyledons</taxon>
        <taxon>Gunneridae</taxon>
        <taxon>Pentapetalae</taxon>
        <taxon>asterids</taxon>
        <taxon>campanulids</taxon>
        <taxon>Apiales</taxon>
        <taxon>Apiaceae</taxon>
        <taxon>Apioideae</taxon>
        <taxon>apioid superclade</taxon>
        <taxon>Tordylieae</taxon>
        <taxon>Tordyliinae</taxon>
        <taxon>Heracleum</taxon>
    </lineage>
</organism>
<dbReference type="GO" id="GO:0009736">
    <property type="term" value="P:cytokinin-activated signaling pathway"/>
    <property type="evidence" value="ECO:0007669"/>
    <property type="project" value="UniProtKB-KW"/>
</dbReference>
<dbReference type="SUPFAM" id="SSF47226">
    <property type="entry name" value="Histidine-containing phosphotransfer domain, HPT domain"/>
    <property type="match status" value="1"/>
</dbReference>
<dbReference type="PROSITE" id="PS50894">
    <property type="entry name" value="HPT"/>
    <property type="match status" value="1"/>
</dbReference>
<dbReference type="GO" id="GO:0009927">
    <property type="term" value="F:histidine phosphotransfer kinase activity"/>
    <property type="evidence" value="ECO:0007669"/>
    <property type="project" value="UniProtKB-UniRule"/>
</dbReference>
<evidence type="ECO:0000256" key="4">
    <source>
        <dbReference type="ARBA" id="ARBA00023242"/>
    </source>
</evidence>
<keyword evidence="4" id="KW-0539">Nucleus</keyword>
<gene>
    <name evidence="8" type="ORF">POM88_026918</name>
</gene>
<name>A0AAD8I803_9APIA</name>
<dbReference type="PANTHER" id="PTHR28242">
    <property type="entry name" value="PHOSPHORELAY INTERMEDIATE PROTEIN YPD1"/>
    <property type="match status" value="1"/>
</dbReference>
<sequence length="152" mass="17305">MEVIQLQRRYIDYATSLLNEGHFNDVFAQLLRLQDASNPEFVAEVVSIYFEQSERILNDLSEIMDQQPIDFQKADAYIHKLKGSSSSIGAERIRSACIGFRGSYEEQNIEACMRSVVQIKQEYSTVKEKLQNLLRLEQQIVEAGGAVPVLSD</sequence>
<evidence type="ECO:0000259" key="7">
    <source>
        <dbReference type="PROSITE" id="PS50894"/>
    </source>
</evidence>
<keyword evidence="1" id="KW-0963">Cytoplasm</keyword>
<dbReference type="InterPro" id="IPR045871">
    <property type="entry name" value="AHP1-5/YPD1"/>
</dbReference>
<evidence type="ECO:0000313" key="9">
    <source>
        <dbReference type="Proteomes" id="UP001237642"/>
    </source>
</evidence>
<keyword evidence="9" id="KW-1185">Reference proteome</keyword>
<feature type="domain" description="HPt" evidence="7">
    <location>
        <begin position="38"/>
        <end position="137"/>
    </location>
</feature>